<feature type="domain" description="DUF1980" evidence="3">
    <location>
        <begin position="159"/>
        <end position="221"/>
    </location>
</feature>
<proteinExistence type="predicted"/>
<dbReference type="Pfam" id="PF21537">
    <property type="entry name" value="DUF1980_C"/>
    <property type="match status" value="1"/>
</dbReference>
<dbReference type="InterPro" id="IPR052955">
    <property type="entry name" value="UPF0703_membrane_permease"/>
</dbReference>
<evidence type="ECO:0000313" key="4">
    <source>
        <dbReference type="EMBL" id="KYC88370.1"/>
    </source>
</evidence>
<protein>
    <submittedName>
        <fullName evidence="4">Uncharacterized protein</fullName>
    </submittedName>
</protein>
<feature type="transmembrane region" description="Helical" evidence="1">
    <location>
        <begin position="44"/>
        <end position="61"/>
    </location>
</feature>
<dbReference type="RefSeq" id="WP_066235764.1">
    <property type="nucleotide sequence ID" value="NZ_LQYN01000147.1"/>
</dbReference>
<dbReference type="Pfam" id="PF09323">
    <property type="entry name" value="DUF1980"/>
    <property type="match status" value="1"/>
</dbReference>
<evidence type="ECO:0000313" key="5">
    <source>
        <dbReference type="Proteomes" id="UP000075666"/>
    </source>
</evidence>
<accession>A0A150KLI0</accession>
<feature type="domain" description="DUF1980" evidence="2">
    <location>
        <begin position="12"/>
        <end position="119"/>
    </location>
</feature>
<dbReference type="Proteomes" id="UP000075666">
    <property type="component" value="Unassembled WGS sequence"/>
</dbReference>
<comment type="caution">
    <text evidence="4">The sequence shown here is derived from an EMBL/GenBank/DDBJ whole genome shotgun (WGS) entry which is preliminary data.</text>
</comment>
<feature type="transmembrane region" description="Helical" evidence="1">
    <location>
        <begin position="88"/>
        <end position="109"/>
    </location>
</feature>
<dbReference type="PANTHER" id="PTHR40047:SF1">
    <property type="entry name" value="UPF0703 PROTEIN YCGQ"/>
    <property type="match status" value="1"/>
</dbReference>
<dbReference type="PANTHER" id="PTHR40047">
    <property type="entry name" value="UPF0703 PROTEIN YCGQ"/>
    <property type="match status" value="1"/>
</dbReference>
<dbReference type="STRING" id="46224.B4102_4058"/>
<evidence type="ECO:0000256" key="1">
    <source>
        <dbReference type="SAM" id="Phobius"/>
    </source>
</evidence>
<sequence>MNEQRLRTHTLLKGVILSGFTLLLFKMLLSGNITYLIAPKMYPYLYFTTVVLFLLGVLQIFKCTSDKPSFDCECCEEHRPPKNTLCSLFLYSLFILPIVTGFLFADHILGSSLAKNRQIQYNTNSTLSTSNTATANNVDYNSGQVTENNQNTTTAQPQEMSQQDYNILQDTLEKKKSFSVNDKLYMPTMNIVQDNLDSFIGKEIETTGFVYREKEFTNKQIKVDPIVKTQI</sequence>
<name>A0A150KLI0_9BACI</name>
<keyword evidence="1" id="KW-1133">Transmembrane helix</keyword>
<keyword evidence="1" id="KW-0472">Membrane</keyword>
<dbReference type="PATRIC" id="fig|46224.3.peg.1387"/>
<feature type="transmembrane region" description="Helical" evidence="1">
    <location>
        <begin position="12"/>
        <end position="38"/>
    </location>
</feature>
<reference evidence="4 5" key="1">
    <citation type="submission" date="2016-01" db="EMBL/GenBank/DDBJ databases">
        <title>Genome Sequences of Twelve Sporeforming Bacillus Species Isolated from Foods.</title>
        <authorList>
            <person name="Berendsen E.M."/>
            <person name="Wells-Bennik M.H."/>
            <person name="Krawcyk A.O."/>
            <person name="De Jong A."/>
            <person name="Holsappel S."/>
            <person name="Eijlander R.T."/>
            <person name="Kuipers O.P."/>
        </authorList>
    </citation>
    <scope>NUCLEOTIDE SEQUENCE [LARGE SCALE GENOMIC DNA]</scope>
    <source>
        <strain evidence="4 5">B4102</strain>
    </source>
</reference>
<evidence type="ECO:0000259" key="2">
    <source>
        <dbReference type="Pfam" id="PF09323"/>
    </source>
</evidence>
<dbReference type="OrthoDB" id="9770408at2"/>
<dbReference type="InterPro" id="IPR048447">
    <property type="entry name" value="DUF1980_C"/>
</dbReference>
<keyword evidence="5" id="KW-1185">Reference proteome</keyword>
<dbReference type="InterPro" id="IPR048493">
    <property type="entry name" value="DUF1980_N"/>
</dbReference>
<dbReference type="NCBIfam" id="TIGR03943">
    <property type="entry name" value="TIGR03943 family putative permease subunit"/>
    <property type="match status" value="1"/>
</dbReference>
<gene>
    <name evidence="4" type="ORF">B4102_4058</name>
</gene>
<dbReference type="InterPro" id="IPR015402">
    <property type="entry name" value="DUF1980"/>
</dbReference>
<organism evidence="4 5">
    <name type="scientific">Heyndrickxia sporothermodurans</name>
    <dbReference type="NCBI Taxonomy" id="46224"/>
    <lineage>
        <taxon>Bacteria</taxon>
        <taxon>Bacillati</taxon>
        <taxon>Bacillota</taxon>
        <taxon>Bacilli</taxon>
        <taxon>Bacillales</taxon>
        <taxon>Bacillaceae</taxon>
        <taxon>Heyndrickxia</taxon>
    </lineage>
</organism>
<dbReference type="EMBL" id="LQYN01000147">
    <property type="protein sequence ID" value="KYC88370.1"/>
    <property type="molecule type" value="Genomic_DNA"/>
</dbReference>
<evidence type="ECO:0000259" key="3">
    <source>
        <dbReference type="Pfam" id="PF21537"/>
    </source>
</evidence>
<keyword evidence="1" id="KW-0812">Transmembrane</keyword>
<dbReference type="AlphaFoldDB" id="A0A150KLI0"/>